<dbReference type="Pfam" id="PF13416">
    <property type="entry name" value="SBP_bac_8"/>
    <property type="match status" value="1"/>
</dbReference>
<dbReference type="PROSITE" id="PS51318">
    <property type="entry name" value="TAT"/>
    <property type="match status" value="1"/>
</dbReference>
<keyword evidence="6" id="KW-1185">Reference proteome</keyword>
<name>A0ABQ6HRP5_9MICO</name>
<dbReference type="SUPFAM" id="SSF53850">
    <property type="entry name" value="Periplasmic binding protein-like II"/>
    <property type="match status" value="1"/>
</dbReference>
<evidence type="ECO:0000256" key="4">
    <source>
        <dbReference type="ARBA" id="ARBA00022764"/>
    </source>
</evidence>
<dbReference type="InterPro" id="IPR006311">
    <property type="entry name" value="TAT_signal"/>
</dbReference>
<dbReference type="PRINTS" id="PR00909">
    <property type="entry name" value="SPERMDNBNDNG"/>
</dbReference>
<keyword evidence="3" id="KW-0732">Signal</keyword>
<dbReference type="PANTHER" id="PTHR30222:SF17">
    <property type="entry name" value="SPERMIDINE_PUTRESCINE-BINDING PERIPLASMIC PROTEIN"/>
    <property type="match status" value="1"/>
</dbReference>
<gene>
    <name evidence="5" type="ORF">GCM10025862_22000</name>
</gene>
<evidence type="ECO:0000313" key="6">
    <source>
        <dbReference type="Proteomes" id="UP001157109"/>
    </source>
</evidence>
<evidence type="ECO:0000256" key="1">
    <source>
        <dbReference type="ARBA" id="ARBA00004418"/>
    </source>
</evidence>
<evidence type="ECO:0000313" key="5">
    <source>
        <dbReference type="EMBL" id="GMA20179.1"/>
    </source>
</evidence>
<accession>A0ABQ6HRP5</accession>
<dbReference type="CDD" id="cd13590">
    <property type="entry name" value="PBP2_PotD_PotF_like"/>
    <property type="match status" value="1"/>
</dbReference>
<keyword evidence="4" id="KW-0574">Periplasm</keyword>
<dbReference type="InterPro" id="IPR006059">
    <property type="entry name" value="SBP"/>
</dbReference>
<comment type="caution">
    <text evidence="5">The sequence shown here is derived from an EMBL/GenBank/DDBJ whole genome shotgun (WGS) entry which is preliminary data.</text>
</comment>
<organism evidence="5 6">
    <name type="scientific">Arsenicicoccus piscis</name>
    <dbReference type="NCBI Taxonomy" id="673954"/>
    <lineage>
        <taxon>Bacteria</taxon>
        <taxon>Bacillati</taxon>
        <taxon>Actinomycetota</taxon>
        <taxon>Actinomycetes</taxon>
        <taxon>Micrococcales</taxon>
        <taxon>Intrasporangiaceae</taxon>
        <taxon>Arsenicicoccus</taxon>
    </lineage>
</organism>
<protein>
    <submittedName>
        <fullName evidence="5">Polyamine-binding lipoprotein</fullName>
    </submittedName>
</protein>
<keyword evidence="2" id="KW-0813">Transport</keyword>
<dbReference type="Gene3D" id="3.40.190.10">
    <property type="entry name" value="Periplasmic binding protein-like II"/>
    <property type="match status" value="2"/>
</dbReference>
<dbReference type="PANTHER" id="PTHR30222">
    <property type="entry name" value="SPERMIDINE/PUTRESCINE-BINDING PERIPLASMIC PROTEIN"/>
    <property type="match status" value="1"/>
</dbReference>
<dbReference type="Proteomes" id="UP001157109">
    <property type="component" value="Unassembled WGS sequence"/>
</dbReference>
<evidence type="ECO:0000256" key="2">
    <source>
        <dbReference type="ARBA" id="ARBA00022448"/>
    </source>
</evidence>
<keyword evidence="5" id="KW-0449">Lipoprotein</keyword>
<dbReference type="RefSeq" id="WP_241444920.1">
    <property type="nucleotide sequence ID" value="NZ_JAKZHV010000008.1"/>
</dbReference>
<proteinExistence type="predicted"/>
<dbReference type="InterPro" id="IPR001188">
    <property type="entry name" value="Sperm_putr-bd"/>
</dbReference>
<comment type="subcellular location">
    <subcellularLocation>
        <location evidence="1">Periplasm</location>
    </subcellularLocation>
</comment>
<reference evidence="6" key="1">
    <citation type="journal article" date="2019" name="Int. J. Syst. Evol. Microbiol.">
        <title>The Global Catalogue of Microorganisms (GCM) 10K type strain sequencing project: providing services to taxonomists for standard genome sequencing and annotation.</title>
        <authorList>
            <consortium name="The Broad Institute Genomics Platform"/>
            <consortium name="The Broad Institute Genome Sequencing Center for Infectious Disease"/>
            <person name="Wu L."/>
            <person name="Ma J."/>
        </authorList>
    </citation>
    <scope>NUCLEOTIDE SEQUENCE [LARGE SCALE GENOMIC DNA]</scope>
    <source>
        <strain evidence="6">NBRC 105830</strain>
    </source>
</reference>
<dbReference type="EMBL" id="BSUJ01000001">
    <property type="protein sequence ID" value="GMA20179.1"/>
    <property type="molecule type" value="Genomic_DNA"/>
</dbReference>
<evidence type="ECO:0000256" key="3">
    <source>
        <dbReference type="ARBA" id="ARBA00022729"/>
    </source>
</evidence>
<sequence length="411" mass="45100">MDARGTLARRASLTRRASLSRRGLLGSAAATTALGALGVAAAGSLTGCVPPVPPAAAATKRPLPVDRSATDRRVAFANWTQYLDQDETTHRYPTLDDFRRESGLQVSYTEDIDDNDVYVNKIAPQLRAGQDIGRDIVVLSDWMVNRMIAQDLVQPLELLRMPHAPGILPELIDAPFDPGRAYSLPWQSGLTGIAYDASKVKEIRSVDDLWRPDLKGRVVALTEYRDTLGLVMRSQGVDPAQPFTRDQFAAAVDVVRKQVAAGQIRRLRGNSYVQDLQSGNALAGIVWSGDVVTLRAETGNDSWRFVLPESGGMLWSDNMVIPSTSTHRRNAEALMDYYYRPDVAARVAAWVSYICPVRGAREAMAKVDPELVDDPLIFPSTAELARQRVFRALDPAQEAELAAMWTAVVEA</sequence>